<sequence length="241" mass="26459">MNPSLLTHFTENNCPNWVCPSCHSTSLTIQEGTFHYAALPESVARWQEPEGEYEDILLVFSCLLKCERARCGTVVAVSGSGGVHQNHGEDGDEPHYELFHARHFTPALPAFTVPPNCPQNVAQPVVQSFGLFLNAPGSAANAIRIALEELMTALGVPPMRSLHSRIGALPEKYSEHKAALMAIKWLGNAGSHELDSVSVFDIDQAYRIIEFVLSKIYTGSTKSIEQLAADLDKRFSPEQNN</sequence>
<protein>
    <submittedName>
        <fullName evidence="2">DUF4145 domain-containing protein</fullName>
    </submittedName>
</protein>
<comment type="caution">
    <text evidence="2">The sequence shown here is derived from an EMBL/GenBank/DDBJ whole genome shotgun (WGS) entry which is preliminary data.</text>
</comment>
<proteinExistence type="predicted"/>
<dbReference type="AlphaFoldDB" id="A0A6Y3LPK9"/>
<gene>
    <name evidence="2" type="ORF">GB022_01245</name>
</gene>
<feature type="domain" description="DUF4145" evidence="1">
    <location>
        <begin position="132"/>
        <end position="210"/>
    </location>
</feature>
<dbReference type="EMBL" id="DAAGYW010000001">
    <property type="protein sequence ID" value="HAB5118266.1"/>
    <property type="molecule type" value="Genomic_DNA"/>
</dbReference>
<name>A0A6Y3LPK9_SALET</name>
<evidence type="ECO:0000313" key="2">
    <source>
        <dbReference type="EMBL" id="HAB5118266.1"/>
    </source>
</evidence>
<reference evidence="2" key="2">
    <citation type="submission" date="2019-10" db="EMBL/GenBank/DDBJ databases">
        <authorList>
            <consortium name="NCBI Pathogen Detection Project"/>
        </authorList>
    </citation>
    <scope>NUCLEOTIDE SEQUENCE</scope>
    <source>
        <strain evidence="2">Salmonella enterica</strain>
    </source>
</reference>
<reference evidence="2" key="1">
    <citation type="journal article" date="2018" name="Genome Biol.">
        <title>SKESA: strategic k-mer extension for scrupulous assemblies.</title>
        <authorList>
            <person name="Souvorov A."/>
            <person name="Agarwala R."/>
            <person name="Lipman D.J."/>
        </authorList>
    </citation>
    <scope>NUCLEOTIDE SEQUENCE</scope>
    <source>
        <strain evidence="2">Salmonella enterica</strain>
    </source>
</reference>
<dbReference type="Pfam" id="PF13643">
    <property type="entry name" value="DUF4145"/>
    <property type="match status" value="1"/>
</dbReference>
<accession>A0A6Y3LPK9</accession>
<evidence type="ECO:0000259" key="1">
    <source>
        <dbReference type="Pfam" id="PF13643"/>
    </source>
</evidence>
<organism evidence="2">
    <name type="scientific">Salmonella enterica I</name>
    <dbReference type="NCBI Taxonomy" id="59201"/>
    <lineage>
        <taxon>Bacteria</taxon>
        <taxon>Pseudomonadati</taxon>
        <taxon>Pseudomonadota</taxon>
        <taxon>Gammaproteobacteria</taxon>
        <taxon>Enterobacterales</taxon>
        <taxon>Enterobacteriaceae</taxon>
        <taxon>Salmonella</taxon>
    </lineage>
</organism>
<dbReference type="InterPro" id="IPR025285">
    <property type="entry name" value="DUF4145"/>
</dbReference>